<organism evidence="1 2">
    <name type="scientific">Auriscalpium vulgare</name>
    <dbReference type="NCBI Taxonomy" id="40419"/>
    <lineage>
        <taxon>Eukaryota</taxon>
        <taxon>Fungi</taxon>
        <taxon>Dikarya</taxon>
        <taxon>Basidiomycota</taxon>
        <taxon>Agaricomycotina</taxon>
        <taxon>Agaricomycetes</taxon>
        <taxon>Russulales</taxon>
        <taxon>Auriscalpiaceae</taxon>
        <taxon>Auriscalpium</taxon>
    </lineage>
</organism>
<sequence>MRRSGFVLVCEAMEERVDGVRASDCLWTGASAMTQRPIWIGALVLPVDILCSVDGSDYVRWRWEVCWLTLRSNAGSIDECVNCERARGCGRRTVGVSCGGAMTRGLQRVLRGVSATWGLLRGCMMAWESLATMLGSPAEALDAAIPPARVSQCLTCPSRPAQICKYGHARIHVA</sequence>
<accession>A0ACB8RE14</accession>
<evidence type="ECO:0000313" key="1">
    <source>
        <dbReference type="EMBL" id="KAI0042247.1"/>
    </source>
</evidence>
<proteinExistence type="predicted"/>
<protein>
    <submittedName>
        <fullName evidence="1">Uncharacterized protein</fullName>
    </submittedName>
</protein>
<comment type="caution">
    <text evidence="1">The sequence shown here is derived from an EMBL/GenBank/DDBJ whole genome shotgun (WGS) entry which is preliminary data.</text>
</comment>
<gene>
    <name evidence="1" type="ORF">FA95DRAFT_591439</name>
</gene>
<name>A0ACB8RE14_9AGAM</name>
<evidence type="ECO:0000313" key="2">
    <source>
        <dbReference type="Proteomes" id="UP000814033"/>
    </source>
</evidence>
<dbReference type="Proteomes" id="UP000814033">
    <property type="component" value="Unassembled WGS sequence"/>
</dbReference>
<reference evidence="1" key="1">
    <citation type="submission" date="2021-02" db="EMBL/GenBank/DDBJ databases">
        <authorList>
            <consortium name="DOE Joint Genome Institute"/>
            <person name="Ahrendt S."/>
            <person name="Looney B.P."/>
            <person name="Miyauchi S."/>
            <person name="Morin E."/>
            <person name="Drula E."/>
            <person name="Courty P.E."/>
            <person name="Chicoki N."/>
            <person name="Fauchery L."/>
            <person name="Kohler A."/>
            <person name="Kuo A."/>
            <person name="Labutti K."/>
            <person name="Pangilinan J."/>
            <person name="Lipzen A."/>
            <person name="Riley R."/>
            <person name="Andreopoulos W."/>
            <person name="He G."/>
            <person name="Johnson J."/>
            <person name="Barry K.W."/>
            <person name="Grigoriev I.V."/>
            <person name="Nagy L."/>
            <person name="Hibbett D."/>
            <person name="Henrissat B."/>
            <person name="Matheny P.B."/>
            <person name="Labbe J."/>
            <person name="Martin F."/>
        </authorList>
    </citation>
    <scope>NUCLEOTIDE SEQUENCE</scope>
    <source>
        <strain evidence="1">FP105234-sp</strain>
    </source>
</reference>
<dbReference type="EMBL" id="MU276076">
    <property type="protein sequence ID" value="KAI0042247.1"/>
    <property type="molecule type" value="Genomic_DNA"/>
</dbReference>
<keyword evidence="2" id="KW-1185">Reference proteome</keyword>
<reference evidence="1" key="2">
    <citation type="journal article" date="2022" name="New Phytol.">
        <title>Evolutionary transition to the ectomycorrhizal habit in the genomes of a hyperdiverse lineage of mushroom-forming fungi.</title>
        <authorList>
            <person name="Looney B."/>
            <person name="Miyauchi S."/>
            <person name="Morin E."/>
            <person name="Drula E."/>
            <person name="Courty P.E."/>
            <person name="Kohler A."/>
            <person name="Kuo A."/>
            <person name="LaButti K."/>
            <person name="Pangilinan J."/>
            <person name="Lipzen A."/>
            <person name="Riley R."/>
            <person name="Andreopoulos W."/>
            <person name="He G."/>
            <person name="Johnson J."/>
            <person name="Nolan M."/>
            <person name="Tritt A."/>
            <person name="Barry K.W."/>
            <person name="Grigoriev I.V."/>
            <person name="Nagy L.G."/>
            <person name="Hibbett D."/>
            <person name="Henrissat B."/>
            <person name="Matheny P.B."/>
            <person name="Labbe J."/>
            <person name="Martin F.M."/>
        </authorList>
    </citation>
    <scope>NUCLEOTIDE SEQUENCE</scope>
    <source>
        <strain evidence="1">FP105234-sp</strain>
    </source>
</reference>